<proteinExistence type="predicted"/>
<sequence>MRRCRRLVLAGTLLGALVATGCTADPEPVPRTAGSPWLCSGVPRDSIDLALGGAELDEDSGQGSLGWRDDGFDCAAQAGDSTILVAQQTVLNSGYGSTEEEIVETLEASSDGRRIDADAPGRGYLVEEGQAVAVWVCTGFVTRVSFFGEPPRGRDWSEDAVNLLVSMLPWACGEEDAPPTD</sequence>
<evidence type="ECO:0000256" key="1">
    <source>
        <dbReference type="SAM" id="SignalP"/>
    </source>
</evidence>
<reference evidence="2 3" key="1">
    <citation type="submission" date="2021-03" db="EMBL/GenBank/DDBJ databases">
        <title>novel species in genus Cellulomonas.</title>
        <authorList>
            <person name="Zhang G."/>
        </authorList>
    </citation>
    <scope>NUCLEOTIDE SEQUENCE [LARGE SCALE GENOMIC DNA]</scope>
    <source>
        <strain evidence="3">zg-ZUI188</strain>
    </source>
</reference>
<organism evidence="2 3">
    <name type="scientific">Cellulomonas fengjieae</name>
    <dbReference type="NCBI Taxonomy" id="2819978"/>
    <lineage>
        <taxon>Bacteria</taxon>
        <taxon>Bacillati</taxon>
        <taxon>Actinomycetota</taxon>
        <taxon>Actinomycetes</taxon>
        <taxon>Micrococcales</taxon>
        <taxon>Cellulomonadaceae</taxon>
        <taxon>Cellulomonas</taxon>
    </lineage>
</organism>
<dbReference type="PROSITE" id="PS51257">
    <property type="entry name" value="PROKAR_LIPOPROTEIN"/>
    <property type="match status" value="1"/>
</dbReference>
<evidence type="ECO:0008006" key="4">
    <source>
        <dbReference type="Google" id="ProtNLM"/>
    </source>
</evidence>
<dbReference type="RefSeq" id="WP_208213889.1">
    <property type="nucleotide sequence ID" value="NZ_CP074404.1"/>
</dbReference>
<evidence type="ECO:0000313" key="2">
    <source>
        <dbReference type="EMBL" id="MBO3084402.1"/>
    </source>
</evidence>
<keyword evidence="1" id="KW-0732">Signal</keyword>
<dbReference type="EMBL" id="JAGFBM010000003">
    <property type="protein sequence ID" value="MBO3084402.1"/>
    <property type="molecule type" value="Genomic_DNA"/>
</dbReference>
<dbReference type="Proteomes" id="UP000678317">
    <property type="component" value="Unassembled WGS sequence"/>
</dbReference>
<comment type="caution">
    <text evidence="2">The sequence shown here is derived from an EMBL/GenBank/DDBJ whole genome shotgun (WGS) entry which is preliminary data.</text>
</comment>
<evidence type="ECO:0000313" key="3">
    <source>
        <dbReference type="Proteomes" id="UP000678317"/>
    </source>
</evidence>
<name>A0ABS3SF71_9CELL</name>
<keyword evidence="3" id="KW-1185">Reference proteome</keyword>
<feature type="chain" id="PRO_5045560762" description="DUF3558 domain-containing protein" evidence="1">
    <location>
        <begin position="25"/>
        <end position="181"/>
    </location>
</feature>
<accession>A0ABS3SF71</accession>
<gene>
    <name evidence="2" type="ORF">J4035_07090</name>
</gene>
<protein>
    <recommendedName>
        <fullName evidence="4">DUF3558 domain-containing protein</fullName>
    </recommendedName>
</protein>
<feature type="signal peptide" evidence="1">
    <location>
        <begin position="1"/>
        <end position="24"/>
    </location>
</feature>